<keyword evidence="2" id="KW-1185">Reference proteome</keyword>
<comment type="caution">
    <text evidence="1">The sequence shown here is derived from an EMBL/GenBank/DDBJ whole genome shotgun (WGS) entry which is preliminary data.</text>
</comment>
<name>A0ACC2XFI0_9TREE</name>
<evidence type="ECO:0000313" key="1">
    <source>
        <dbReference type="EMBL" id="KAJ9122146.1"/>
    </source>
</evidence>
<proteinExistence type="predicted"/>
<sequence length="186" mass="20880">MSDTTNDRSTSASASSTRPKLTLTPINASSFPELQRVAAVQIESFDPFPEFTDIVEPSTAEQPRLPFQERVDSLARRLEYKLQEAGSHVGYKAENAEGEVVGIAYWMKPGERFRIYEPSSMSEAEKARYAGYDMEKYSALYRAFQDKIDEVTECRPTWAGLGTWKSSLSTQTTKSNLSALVYSTFT</sequence>
<dbReference type="Proteomes" id="UP001234202">
    <property type="component" value="Unassembled WGS sequence"/>
</dbReference>
<protein>
    <submittedName>
        <fullName evidence="1">Uncharacterized protein</fullName>
    </submittedName>
</protein>
<evidence type="ECO:0000313" key="2">
    <source>
        <dbReference type="Proteomes" id="UP001234202"/>
    </source>
</evidence>
<gene>
    <name evidence="1" type="ORF">QFC24_004374</name>
</gene>
<reference evidence="1" key="1">
    <citation type="submission" date="2023-04" db="EMBL/GenBank/DDBJ databases">
        <title>Draft Genome sequencing of Naganishia species isolated from polar environments using Oxford Nanopore Technology.</title>
        <authorList>
            <person name="Leo P."/>
            <person name="Venkateswaran K."/>
        </authorList>
    </citation>
    <scope>NUCLEOTIDE SEQUENCE</scope>
    <source>
        <strain evidence="1">DBVPG 5303</strain>
    </source>
</reference>
<organism evidence="1 2">
    <name type="scientific">Naganishia onofrii</name>
    <dbReference type="NCBI Taxonomy" id="1851511"/>
    <lineage>
        <taxon>Eukaryota</taxon>
        <taxon>Fungi</taxon>
        <taxon>Dikarya</taxon>
        <taxon>Basidiomycota</taxon>
        <taxon>Agaricomycotina</taxon>
        <taxon>Tremellomycetes</taxon>
        <taxon>Filobasidiales</taxon>
        <taxon>Filobasidiaceae</taxon>
        <taxon>Naganishia</taxon>
    </lineage>
</organism>
<dbReference type="EMBL" id="JASBWV010000015">
    <property type="protein sequence ID" value="KAJ9122146.1"/>
    <property type="molecule type" value="Genomic_DNA"/>
</dbReference>
<accession>A0ACC2XFI0</accession>